<keyword evidence="10" id="KW-1133">Transmembrane helix</keyword>
<dbReference type="GO" id="GO:0008360">
    <property type="term" value="P:regulation of cell shape"/>
    <property type="evidence" value="ECO:0007669"/>
    <property type="project" value="UniProtKB-KW"/>
</dbReference>
<feature type="binding site" evidence="7">
    <location>
        <position position="335"/>
    </location>
    <ligand>
        <name>substrate</name>
    </ligand>
</feature>
<keyword evidence="12" id="KW-0645">Protease</keyword>
<feature type="transmembrane region" description="Helical" evidence="10">
    <location>
        <begin position="435"/>
        <end position="455"/>
    </location>
</feature>
<dbReference type="PRINTS" id="PR00725">
    <property type="entry name" value="DADACBPTASE1"/>
</dbReference>
<dbReference type="GO" id="GO:0009252">
    <property type="term" value="P:peptidoglycan biosynthetic process"/>
    <property type="evidence" value="ECO:0007669"/>
    <property type="project" value="UniProtKB-KW"/>
</dbReference>
<evidence type="ECO:0000256" key="3">
    <source>
        <dbReference type="ARBA" id="ARBA00022801"/>
    </source>
</evidence>
<evidence type="ECO:0000256" key="6">
    <source>
        <dbReference type="ARBA" id="ARBA00023316"/>
    </source>
</evidence>
<evidence type="ECO:0000259" key="11">
    <source>
        <dbReference type="Pfam" id="PF00768"/>
    </source>
</evidence>
<comment type="similarity">
    <text evidence="1 8">Belongs to the peptidase S11 family.</text>
</comment>
<dbReference type="GO" id="GO:0071555">
    <property type="term" value="P:cell wall organization"/>
    <property type="evidence" value="ECO:0007669"/>
    <property type="project" value="UniProtKB-KW"/>
</dbReference>
<evidence type="ECO:0000256" key="7">
    <source>
        <dbReference type="PIRSR" id="PIRSR618044-2"/>
    </source>
</evidence>
<dbReference type="GO" id="GO:0009002">
    <property type="term" value="F:serine-type D-Ala-D-Ala carboxypeptidase activity"/>
    <property type="evidence" value="ECO:0007669"/>
    <property type="project" value="InterPro"/>
</dbReference>
<evidence type="ECO:0000256" key="9">
    <source>
        <dbReference type="SAM" id="MobiDB-lite"/>
    </source>
</evidence>
<dbReference type="EMBL" id="JAMTCK010000005">
    <property type="protein sequence ID" value="MCP2165510.1"/>
    <property type="molecule type" value="Genomic_DNA"/>
</dbReference>
<keyword evidence="12" id="KW-0121">Carboxypeptidase</keyword>
<keyword evidence="6" id="KW-0961">Cell wall biogenesis/degradation</keyword>
<dbReference type="Proteomes" id="UP001206128">
    <property type="component" value="Unassembled WGS sequence"/>
</dbReference>
<feature type="compositionally biased region" description="Low complexity" evidence="9">
    <location>
        <begin position="56"/>
        <end position="84"/>
    </location>
</feature>
<reference evidence="12" key="1">
    <citation type="submission" date="2022-06" db="EMBL/GenBank/DDBJ databases">
        <title>Genomic Encyclopedia of Archaeal and Bacterial Type Strains, Phase II (KMG-II): from individual species to whole genera.</title>
        <authorList>
            <person name="Goeker M."/>
        </authorList>
    </citation>
    <scope>NUCLEOTIDE SEQUENCE</scope>
    <source>
        <strain evidence="12">DSM 43935</strain>
    </source>
</reference>
<organism evidence="12 13">
    <name type="scientific">Goodfellowiella coeruleoviolacea</name>
    <dbReference type="NCBI Taxonomy" id="334858"/>
    <lineage>
        <taxon>Bacteria</taxon>
        <taxon>Bacillati</taxon>
        <taxon>Actinomycetota</taxon>
        <taxon>Actinomycetes</taxon>
        <taxon>Pseudonocardiales</taxon>
        <taxon>Pseudonocardiaceae</taxon>
        <taxon>Goodfellowiella</taxon>
    </lineage>
</organism>
<evidence type="ECO:0000256" key="4">
    <source>
        <dbReference type="ARBA" id="ARBA00022960"/>
    </source>
</evidence>
<comment type="caution">
    <text evidence="12">The sequence shown here is derived from an EMBL/GenBank/DDBJ whole genome shotgun (WGS) entry which is preliminary data.</text>
</comment>
<dbReference type="PANTHER" id="PTHR21581">
    <property type="entry name" value="D-ALANYL-D-ALANINE CARBOXYPEPTIDASE"/>
    <property type="match status" value="1"/>
</dbReference>
<proteinExistence type="inferred from homology"/>
<dbReference type="InterPro" id="IPR018044">
    <property type="entry name" value="Peptidase_S11"/>
</dbReference>
<dbReference type="InterPro" id="IPR012338">
    <property type="entry name" value="Beta-lactam/transpept-like"/>
</dbReference>
<gene>
    <name evidence="12" type="ORF">LX83_002368</name>
</gene>
<sequence length="474" mass="48048">MVGVRHSTGVASLDSVPDKARRPVVALVLSFSALVTAAVLVAPTGTAAPLRPLAAAPSSSVQPTSSSGSASGSATGTAGGDTAPVDNSTCQWRETPPPPVDTSEKPAPGAATPTPLPVPATPVGGDRMGQCGLVLPPNAQQPPDGISAASWLIADLDSGDVLATTDPHGRQRPAALVKVLLANVVLKELNLAATVTATAEDANQEGSKTGLVAGVGYTVEQLLQALLMDSGNDVAHALARQLGGTTDAVRKMNAMAKELGALDTRVATPSGLDGPGMVTSAYDSGLIFRTAMANPKFKEALATERITLPGKSGKTVRVVNDNKLLASYDGALGGKSGATDDAGSTFVGAAEKDGRRLLVVLLRGDPAKVQMHVQASRLLDYGFELSTANMPAVGVLVDEAPTATNAAQSDGTRDAAQQAAGQPAPDQMSVAFGNVGMPLTVAAGVFLVVALLMYLRKRRARAARAARAAAGNRP</sequence>
<protein>
    <submittedName>
        <fullName evidence="12">D-alanyl-D-alanine carboxypeptidase (Penicillin-binding protein 5/6)</fullName>
    </submittedName>
</protein>
<name>A0AAE3GDS6_9PSEU</name>
<keyword evidence="2" id="KW-0732">Signal</keyword>
<dbReference type="GO" id="GO:0006508">
    <property type="term" value="P:proteolysis"/>
    <property type="evidence" value="ECO:0007669"/>
    <property type="project" value="InterPro"/>
</dbReference>
<keyword evidence="5" id="KW-0573">Peptidoglycan synthesis</keyword>
<keyword evidence="13" id="KW-1185">Reference proteome</keyword>
<evidence type="ECO:0000256" key="1">
    <source>
        <dbReference type="ARBA" id="ARBA00007164"/>
    </source>
</evidence>
<feature type="transmembrane region" description="Helical" evidence="10">
    <location>
        <begin position="24"/>
        <end position="42"/>
    </location>
</feature>
<dbReference type="AlphaFoldDB" id="A0AAE3GDS6"/>
<evidence type="ECO:0000256" key="10">
    <source>
        <dbReference type="SAM" id="Phobius"/>
    </source>
</evidence>
<evidence type="ECO:0000256" key="2">
    <source>
        <dbReference type="ARBA" id="ARBA00022729"/>
    </source>
</evidence>
<evidence type="ECO:0000256" key="8">
    <source>
        <dbReference type="RuleBase" id="RU004016"/>
    </source>
</evidence>
<keyword evidence="4" id="KW-0133">Cell shape</keyword>
<evidence type="ECO:0000256" key="5">
    <source>
        <dbReference type="ARBA" id="ARBA00022984"/>
    </source>
</evidence>
<evidence type="ECO:0000313" key="12">
    <source>
        <dbReference type="EMBL" id="MCP2165510.1"/>
    </source>
</evidence>
<accession>A0AAE3GDS6</accession>
<keyword evidence="10" id="KW-0812">Transmembrane</keyword>
<dbReference type="Gene3D" id="3.40.710.10">
    <property type="entry name" value="DD-peptidase/beta-lactamase superfamily"/>
    <property type="match status" value="1"/>
</dbReference>
<dbReference type="PANTHER" id="PTHR21581:SF33">
    <property type="entry name" value="D-ALANYL-D-ALANINE CARBOXYPEPTIDASE DACB"/>
    <property type="match status" value="1"/>
</dbReference>
<feature type="domain" description="Peptidase S11 D-alanyl-D-alanine carboxypeptidase A N-terminal" evidence="11">
    <location>
        <begin position="141"/>
        <end position="362"/>
    </location>
</feature>
<dbReference type="Pfam" id="PF00768">
    <property type="entry name" value="Peptidase_S11"/>
    <property type="match status" value="1"/>
</dbReference>
<keyword evidence="10" id="KW-0472">Membrane</keyword>
<keyword evidence="3" id="KW-0378">Hydrolase</keyword>
<feature type="region of interest" description="Disordered" evidence="9">
    <location>
        <begin position="56"/>
        <end position="125"/>
    </location>
</feature>
<dbReference type="SUPFAM" id="SSF56601">
    <property type="entry name" value="beta-lactamase/transpeptidase-like"/>
    <property type="match status" value="1"/>
</dbReference>
<dbReference type="InterPro" id="IPR001967">
    <property type="entry name" value="Peptidase_S11_N"/>
</dbReference>
<evidence type="ECO:0000313" key="13">
    <source>
        <dbReference type="Proteomes" id="UP001206128"/>
    </source>
</evidence>